<evidence type="ECO:0000313" key="2">
    <source>
        <dbReference type="Proteomes" id="UP001501126"/>
    </source>
</evidence>
<proteinExistence type="predicted"/>
<name>A0ABN1MLR0_9FLAO</name>
<dbReference type="Proteomes" id="UP001501126">
    <property type="component" value="Unassembled WGS sequence"/>
</dbReference>
<sequence length="174" mass="19984">MKVLILEVDSNELIRGIIKEGNAKEMPSVKDAWQFNFNKHSLPKDKTAFILVKEDTPKIIEGCMIFSMHDTFGPFMDYLEVAPHNKGSEGKYKRVSGCLIAYACGLSFEKGQDEDKGILTFKAFSNNEEDQKKLEKLYRDKYGTVMNPWGYMEIHQNQSRLLIEEYLGDEDDLA</sequence>
<gene>
    <name evidence="1" type="ORF">GCM10009118_03280</name>
</gene>
<accession>A0ABN1MLR0</accession>
<dbReference type="RefSeq" id="WP_343784447.1">
    <property type="nucleotide sequence ID" value="NZ_BAAAFH010000003.1"/>
</dbReference>
<keyword evidence="2" id="KW-1185">Reference proteome</keyword>
<evidence type="ECO:0000313" key="1">
    <source>
        <dbReference type="EMBL" id="GAA0873920.1"/>
    </source>
</evidence>
<reference evidence="1 2" key="1">
    <citation type="journal article" date="2019" name="Int. J. Syst. Evol. Microbiol.">
        <title>The Global Catalogue of Microorganisms (GCM) 10K type strain sequencing project: providing services to taxonomists for standard genome sequencing and annotation.</title>
        <authorList>
            <consortium name="The Broad Institute Genomics Platform"/>
            <consortium name="The Broad Institute Genome Sequencing Center for Infectious Disease"/>
            <person name="Wu L."/>
            <person name="Ma J."/>
        </authorList>
    </citation>
    <scope>NUCLEOTIDE SEQUENCE [LARGE SCALE GENOMIC DNA]</scope>
    <source>
        <strain evidence="1 2">JCM 16083</strain>
    </source>
</reference>
<dbReference type="EMBL" id="BAAAFH010000003">
    <property type="protein sequence ID" value="GAA0873920.1"/>
    <property type="molecule type" value="Genomic_DNA"/>
</dbReference>
<organism evidence="1 2">
    <name type="scientific">Wandonia haliotis</name>
    <dbReference type="NCBI Taxonomy" id="574963"/>
    <lineage>
        <taxon>Bacteria</taxon>
        <taxon>Pseudomonadati</taxon>
        <taxon>Bacteroidota</taxon>
        <taxon>Flavobacteriia</taxon>
        <taxon>Flavobacteriales</taxon>
        <taxon>Crocinitomicaceae</taxon>
        <taxon>Wandonia</taxon>
    </lineage>
</organism>
<protein>
    <submittedName>
        <fullName evidence="1">Uncharacterized protein</fullName>
    </submittedName>
</protein>
<comment type="caution">
    <text evidence="1">The sequence shown here is derived from an EMBL/GenBank/DDBJ whole genome shotgun (WGS) entry which is preliminary data.</text>
</comment>